<protein>
    <submittedName>
        <fullName evidence="7">Cytochrome b2</fullName>
    </submittedName>
</protein>
<dbReference type="AlphaFoldDB" id="A0AAI9YHA2"/>
<dbReference type="SUPFAM" id="SSF55856">
    <property type="entry name" value="Cytochrome b5-like heme/steroid binding domain"/>
    <property type="match status" value="1"/>
</dbReference>
<keyword evidence="1 5" id="KW-0349">Heme</keyword>
<dbReference type="PANTHER" id="PTHR19359">
    <property type="entry name" value="CYTOCHROME B5"/>
    <property type="match status" value="1"/>
</dbReference>
<dbReference type="PRINTS" id="PR00363">
    <property type="entry name" value="CYTOCHROMEB5"/>
</dbReference>
<evidence type="ECO:0000256" key="5">
    <source>
        <dbReference type="RuleBase" id="RU362121"/>
    </source>
</evidence>
<dbReference type="InterPro" id="IPR036400">
    <property type="entry name" value="Cyt_B5-like_heme/steroid_sf"/>
</dbReference>
<evidence type="ECO:0000256" key="1">
    <source>
        <dbReference type="ARBA" id="ARBA00022617"/>
    </source>
</evidence>
<name>A0AAI9YHA2_9PEZI</name>
<dbReference type="InterPro" id="IPR050668">
    <property type="entry name" value="Cytochrome_b5"/>
</dbReference>
<keyword evidence="2 5" id="KW-0479">Metal-binding</keyword>
<dbReference type="GO" id="GO:0020037">
    <property type="term" value="F:heme binding"/>
    <property type="evidence" value="ECO:0007669"/>
    <property type="project" value="UniProtKB-UniRule"/>
</dbReference>
<organism evidence="7 8">
    <name type="scientific">Colletotrichum costaricense</name>
    <dbReference type="NCBI Taxonomy" id="1209916"/>
    <lineage>
        <taxon>Eukaryota</taxon>
        <taxon>Fungi</taxon>
        <taxon>Dikarya</taxon>
        <taxon>Ascomycota</taxon>
        <taxon>Pezizomycotina</taxon>
        <taxon>Sordariomycetes</taxon>
        <taxon>Hypocreomycetidae</taxon>
        <taxon>Glomerellales</taxon>
        <taxon>Glomerellaceae</taxon>
        <taxon>Colletotrichum</taxon>
        <taxon>Colletotrichum acutatum species complex</taxon>
    </lineage>
</organism>
<comment type="similarity">
    <text evidence="4 5">Belongs to the cytochrome b5 family.</text>
</comment>
<dbReference type="Proteomes" id="UP001240678">
    <property type="component" value="Unassembled WGS sequence"/>
</dbReference>
<keyword evidence="8" id="KW-1185">Reference proteome</keyword>
<dbReference type="GO" id="GO:0046872">
    <property type="term" value="F:metal ion binding"/>
    <property type="evidence" value="ECO:0007669"/>
    <property type="project" value="UniProtKB-UniRule"/>
</dbReference>
<feature type="domain" description="Cytochrome b5 heme-binding" evidence="6">
    <location>
        <begin position="1"/>
        <end position="55"/>
    </location>
</feature>
<evidence type="ECO:0000259" key="6">
    <source>
        <dbReference type="PROSITE" id="PS50255"/>
    </source>
</evidence>
<dbReference type="GeneID" id="85347105"/>
<dbReference type="InterPro" id="IPR001199">
    <property type="entry name" value="Cyt_B5-like_heme/steroid-bd"/>
</dbReference>
<evidence type="ECO:0000313" key="8">
    <source>
        <dbReference type="Proteomes" id="UP001240678"/>
    </source>
</evidence>
<dbReference type="GO" id="GO:0016020">
    <property type="term" value="C:membrane"/>
    <property type="evidence" value="ECO:0007669"/>
    <property type="project" value="TreeGrafter"/>
</dbReference>
<dbReference type="Gene3D" id="3.10.120.10">
    <property type="entry name" value="Cytochrome b5-like heme/steroid binding domain"/>
    <property type="match status" value="1"/>
</dbReference>
<evidence type="ECO:0000313" key="7">
    <source>
        <dbReference type="EMBL" id="KAK1509325.1"/>
    </source>
</evidence>
<proteinExistence type="inferred from homology"/>
<sequence>MSEVRKHASRNSCWIVINKIAYDVTQFVGSHPGGEAVLLSYAGRDATDAFVPLHPPGTLKDCLSAE</sequence>
<dbReference type="InterPro" id="IPR018506">
    <property type="entry name" value="Cyt_B5_heme-BS"/>
</dbReference>
<evidence type="ECO:0000256" key="4">
    <source>
        <dbReference type="ARBA" id="ARBA00038168"/>
    </source>
</evidence>
<dbReference type="PROSITE" id="PS00191">
    <property type="entry name" value="CYTOCHROME_B5_1"/>
    <property type="match status" value="1"/>
</dbReference>
<dbReference type="Pfam" id="PF00173">
    <property type="entry name" value="Cyt-b5"/>
    <property type="match status" value="1"/>
</dbReference>
<dbReference type="PROSITE" id="PS50255">
    <property type="entry name" value="CYTOCHROME_B5_2"/>
    <property type="match status" value="1"/>
</dbReference>
<accession>A0AAI9YHA2</accession>
<dbReference type="SMART" id="SM01117">
    <property type="entry name" value="Cyt-b5"/>
    <property type="match status" value="1"/>
</dbReference>
<dbReference type="RefSeq" id="XP_060305702.1">
    <property type="nucleotide sequence ID" value="XM_060463558.1"/>
</dbReference>
<dbReference type="EMBL" id="MOOE01000024">
    <property type="protein sequence ID" value="KAK1509325.1"/>
    <property type="molecule type" value="Genomic_DNA"/>
</dbReference>
<reference evidence="7 8" key="1">
    <citation type="submission" date="2016-10" db="EMBL/GenBank/DDBJ databases">
        <title>The genome sequence of Colletotrichum fioriniae PJ7.</title>
        <authorList>
            <person name="Baroncelli R."/>
        </authorList>
    </citation>
    <scope>NUCLEOTIDE SEQUENCE [LARGE SCALE GENOMIC DNA]</scope>
    <source>
        <strain evidence="7 8">IMI 309622</strain>
    </source>
</reference>
<comment type="caution">
    <text evidence="7">The sequence shown here is derived from an EMBL/GenBank/DDBJ whole genome shotgun (WGS) entry which is preliminary data.</text>
</comment>
<gene>
    <name evidence="7" type="ORF">CCOS01_15419</name>
</gene>
<evidence type="ECO:0000256" key="2">
    <source>
        <dbReference type="ARBA" id="ARBA00022723"/>
    </source>
</evidence>
<evidence type="ECO:0000256" key="3">
    <source>
        <dbReference type="ARBA" id="ARBA00023004"/>
    </source>
</evidence>
<keyword evidence="3 5" id="KW-0408">Iron</keyword>